<dbReference type="NCBIfam" id="NF009623">
    <property type="entry name" value="PRK13130.1"/>
    <property type="match status" value="1"/>
</dbReference>
<evidence type="ECO:0000313" key="9">
    <source>
        <dbReference type="Proteomes" id="UP000632195"/>
    </source>
</evidence>
<accession>A0AA37F9E2</accession>
<dbReference type="GO" id="GO:0001522">
    <property type="term" value="P:pseudouridine synthesis"/>
    <property type="evidence" value="ECO:0007669"/>
    <property type="project" value="InterPro"/>
</dbReference>
<comment type="caution">
    <text evidence="8">The sequence shown here is derived from an EMBL/GenBank/DDBJ whole genome shotgun (WGS) entry which is preliminary data.</text>
</comment>
<dbReference type="InterPro" id="IPR023532">
    <property type="entry name" value="Nop10_arc-typ"/>
</dbReference>
<evidence type="ECO:0000256" key="4">
    <source>
        <dbReference type="ARBA" id="ARBA00022517"/>
    </source>
</evidence>
<evidence type="ECO:0000313" key="8">
    <source>
        <dbReference type="EMBL" id="GGM72149.1"/>
    </source>
</evidence>
<proteinExistence type="inferred from homology"/>
<evidence type="ECO:0000256" key="1">
    <source>
        <dbReference type="ARBA" id="ARBA00002325"/>
    </source>
</evidence>
<dbReference type="GO" id="GO:0030515">
    <property type="term" value="F:snoRNA binding"/>
    <property type="evidence" value="ECO:0007669"/>
    <property type="project" value="InterPro"/>
</dbReference>
<organism evidence="8 9">
    <name type="scientific">Thermogymnomonas acidicola</name>
    <dbReference type="NCBI Taxonomy" id="399579"/>
    <lineage>
        <taxon>Archaea</taxon>
        <taxon>Methanobacteriati</taxon>
        <taxon>Thermoplasmatota</taxon>
        <taxon>Thermoplasmata</taxon>
        <taxon>Thermoplasmatales</taxon>
        <taxon>Thermogymnomonas</taxon>
    </lineage>
</organism>
<evidence type="ECO:0000256" key="3">
    <source>
        <dbReference type="ARBA" id="ARBA00018821"/>
    </source>
</evidence>
<evidence type="ECO:0000256" key="7">
    <source>
        <dbReference type="HAMAP-Rule" id="MF_00803"/>
    </source>
</evidence>
<gene>
    <name evidence="7" type="primary">nop10</name>
    <name evidence="8" type="ORF">GCM10007108_07930</name>
</gene>
<reference evidence="8" key="2">
    <citation type="submission" date="2022-09" db="EMBL/GenBank/DDBJ databases">
        <authorList>
            <person name="Sun Q."/>
            <person name="Ohkuma M."/>
        </authorList>
    </citation>
    <scope>NUCLEOTIDE SEQUENCE</scope>
    <source>
        <strain evidence="8">JCM 13583</strain>
    </source>
</reference>
<keyword evidence="6 7" id="KW-0687">Ribonucleoprotein</keyword>
<dbReference type="GO" id="GO:1990904">
    <property type="term" value="C:ribonucleoprotein complex"/>
    <property type="evidence" value="ECO:0007669"/>
    <property type="project" value="UniProtKB-KW"/>
</dbReference>
<dbReference type="Gene3D" id="2.20.28.40">
    <property type="entry name" value="H/ACA ribonucleoprotein complex, subunit Nop10"/>
    <property type="match status" value="1"/>
</dbReference>
<evidence type="ECO:0000256" key="6">
    <source>
        <dbReference type="ARBA" id="ARBA00023274"/>
    </source>
</evidence>
<reference evidence="8" key="1">
    <citation type="journal article" date="2014" name="Int. J. Syst. Evol. Microbiol.">
        <title>Complete genome sequence of Corynebacterium casei LMG S-19264T (=DSM 44701T), isolated from a smear-ripened cheese.</title>
        <authorList>
            <consortium name="US DOE Joint Genome Institute (JGI-PGF)"/>
            <person name="Walter F."/>
            <person name="Albersmeier A."/>
            <person name="Kalinowski J."/>
            <person name="Ruckert C."/>
        </authorList>
    </citation>
    <scope>NUCLEOTIDE SEQUENCE</scope>
    <source>
        <strain evidence="8">JCM 13583</strain>
    </source>
</reference>
<keyword evidence="4 7" id="KW-0690">Ribosome biogenesis</keyword>
<dbReference type="GO" id="GO:0006364">
    <property type="term" value="P:rRNA processing"/>
    <property type="evidence" value="ECO:0007669"/>
    <property type="project" value="UniProtKB-UniRule"/>
</dbReference>
<comment type="similarity">
    <text evidence="2 7">Belongs to the NOP10 family.</text>
</comment>
<dbReference type="EMBL" id="BMNY01000001">
    <property type="protein sequence ID" value="GGM72149.1"/>
    <property type="molecule type" value="Genomic_DNA"/>
</dbReference>
<keyword evidence="9" id="KW-1185">Reference proteome</keyword>
<dbReference type="SUPFAM" id="SSF144210">
    <property type="entry name" value="Nop10-like SnoRNP"/>
    <property type="match status" value="1"/>
</dbReference>
<dbReference type="Pfam" id="PF04135">
    <property type="entry name" value="Nop10p"/>
    <property type="match status" value="1"/>
</dbReference>
<protein>
    <recommendedName>
        <fullName evidence="3 7">Ribosome biogenesis protein Nop10</fullName>
    </recommendedName>
</protein>
<dbReference type="Proteomes" id="UP000632195">
    <property type="component" value="Unassembled WGS sequence"/>
</dbReference>
<dbReference type="HAMAP" id="MF_00803">
    <property type="entry name" value="Nop10"/>
    <property type="match status" value="1"/>
</dbReference>
<dbReference type="RefSeq" id="WP_188680503.1">
    <property type="nucleotide sequence ID" value="NZ_BMNY01000001.1"/>
</dbReference>
<dbReference type="InterPro" id="IPR036756">
    <property type="entry name" value="H/ACA_rnp_Nop10_sf"/>
</dbReference>
<dbReference type="AlphaFoldDB" id="A0AA37F9E2"/>
<comment type="function">
    <text evidence="1 7">Involved in ribosome biogenesis; more specifically in 18S rRNA pseudouridylation and in cleavage of pre-rRNA.</text>
</comment>
<dbReference type="InterPro" id="IPR007264">
    <property type="entry name" value="H/ACA_rnp_Nop10"/>
</dbReference>
<keyword evidence="5 7" id="KW-0698">rRNA processing</keyword>
<evidence type="ECO:0000256" key="5">
    <source>
        <dbReference type="ARBA" id="ARBA00022552"/>
    </source>
</evidence>
<name>A0AA37F9E2_9ARCH</name>
<sequence length="59" mass="6928">MKSLIRKCPRCGAYTMRENCPQCGGLTMMALPPRYSEKDRFQRYRLRELVSDGAEQDRN</sequence>
<evidence type="ECO:0000256" key="2">
    <source>
        <dbReference type="ARBA" id="ARBA00009462"/>
    </source>
</evidence>